<evidence type="ECO:0000256" key="10">
    <source>
        <dbReference type="ARBA" id="ARBA00047469"/>
    </source>
</evidence>
<feature type="domain" description="Leucyl-tRNA synthetase editing" evidence="15">
    <location>
        <begin position="291"/>
        <end position="474"/>
    </location>
</feature>
<dbReference type="PANTHER" id="PTHR43740:SF2">
    <property type="entry name" value="LEUCINE--TRNA LIGASE, MITOCHONDRIAL"/>
    <property type="match status" value="1"/>
</dbReference>
<evidence type="ECO:0000256" key="3">
    <source>
        <dbReference type="ARBA" id="ARBA00022490"/>
    </source>
</evidence>
<dbReference type="FunFam" id="1.10.730.10:FF:000011">
    <property type="entry name" value="Leucine--tRNA ligase chloroplastic/mitochondrial"/>
    <property type="match status" value="1"/>
</dbReference>
<keyword evidence="7 11" id="KW-0648">Protein biosynthesis</keyword>
<dbReference type="HAMAP" id="MF_00049_B">
    <property type="entry name" value="Leu_tRNA_synth_B"/>
    <property type="match status" value="1"/>
</dbReference>
<keyword evidence="5 11" id="KW-0547">Nucleotide-binding</keyword>
<dbReference type="InterPro" id="IPR013155">
    <property type="entry name" value="M/V/L/I-tRNA-synth_anticd-bd"/>
</dbReference>
<dbReference type="GO" id="GO:0005524">
    <property type="term" value="F:ATP binding"/>
    <property type="evidence" value="ECO:0007669"/>
    <property type="project" value="UniProtKB-KW"/>
</dbReference>
<feature type="signal peptide" evidence="12">
    <location>
        <begin position="1"/>
        <end position="22"/>
    </location>
</feature>
<dbReference type="GO" id="GO:0002161">
    <property type="term" value="F:aminoacyl-tRNA deacylase activity"/>
    <property type="evidence" value="ECO:0007669"/>
    <property type="project" value="InterPro"/>
</dbReference>
<dbReference type="SUPFAM" id="SSF50677">
    <property type="entry name" value="ValRS/IleRS/LeuRS editing domain"/>
    <property type="match status" value="1"/>
</dbReference>
<evidence type="ECO:0000256" key="12">
    <source>
        <dbReference type="SAM" id="SignalP"/>
    </source>
</evidence>
<feature type="chain" id="PRO_5042276642" description="leucine--tRNA ligase" evidence="12">
    <location>
        <begin position="23"/>
        <end position="898"/>
    </location>
</feature>
<dbReference type="Pfam" id="PF08264">
    <property type="entry name" value="Anticodon_1"/>
    <property type="match status" value="1"/>
</dbReference>
<evidence type="ECO:0000313" key="17">
    <source>
        <dbReference type="Proteomes" id="UP001054902"/>
    </source>
</evidence>
<reference evidence="16 17" key="1">
    <citation type="journal article" date="2021" name="Sci. Rep.">
        <title>The genome of the diatom Chaetoceros tenuissimus carries an ancient integrated fragment of an extant virus.</title>
        <authorList>
            <person name="Hongo Y."/>
            <person name="Kimura K."/>
            <person name="Takaki Y."/>
            <person name="Yoshida Y."/>
            <person name="Baba S."/>
            <person name="Kobayashi G."/>
            <person name="Nagasaki K."/>
            <person name="Hano T."/>
            <person name="Tomaru Y."/>
        </authorList>
    </citation>
    <scope>NUCLEOTIDE SEQUENCE [LARGE SCALE GENOMIC DNA]</scope>
    <source>
        <strain evidence="16 17">NIES-3715</strain>
    </source>
</reference>
<evidence type="ECO:0000259" key="14">
    <source>
        <dbReference type="Pfam" id="PF09334"/>
    </source>
</evidence>
<dbReference type="SUPFAM" id="SSF47323">
    <property type="entry name" value="Anticodon-binding domain of a subclass of class I aminoacyl-tRNA synthetases"/>
    <property type="match status" value="1"/>
</dbReference>
<protein>
    <recommendedName>
        <fullName evidence="2">leucine--tRNA ligase</fullName>
        <ecNumber evidence="2">6.1.1.4</ecNumber>
    </recommendedName>
    <alternativeName>
        <fullName evidence="9">Leucyl-tRNA synthetase</fullName>
    </alternativeName>
</protein>
<accession>A0AAD3D655</accession>
<dbReference type="InterPro" id="IPR015413">
    <property type="entry name" value="Methionyl/Leucyl_tRNA_Synth"/>
</dbReference>
<dbReference type="SUPFAM" id="SSF52374">
    <property type="entry name" value="Nucleotidylyl transferase"/>
    <property type="match status" value="1"/>
</dbReference>
<dbReference type="AlphaFoldDB" id="A0AAD3D655"/>
<evidence type="ECO:0000256" key="4">
    <source>
        <dbReference type="ARBA" id="ARBA00022598"/>
    </source>
</evidence>
<dbReference type="CDD" id="cd00812">
    <property type="entry name" value="LeuRS_core"/>
    <property type="match status" value="1"/>
</dbReference>
<dbReference type="Gene3D" id="3.40.50.620">
    <property type="entry name" value="HUPs"/>
    <property type="match status" value="2"/>
</dbReference>
<keyword evidence="6 11" id="KW-0067">ATP-binding</keyword>
<dbReference type="InterPro" id="IPR014729">
    <property type="entry name" value="Rossmann-like_a/b/a_fold"/>
</dbReference>
<evidence type="ECO:0000259" key="15">
    <source>
        <dbReference type="Pfam" id="PF13603"/>
    </source>
</evidence>
<proteinExistence type="inferred from homology"/>
<dbReference type="FunFam" id="3.10.20.590:FF:000001">
    <property type="entry name" value="Leucine--tRNA ligase"/>
    <property type="match status" value="1"/>
</dbReference>
<dbReference type="InterPro" id="IPR009008">
    <property type="entry name" value="Val/Leu/Ile-tRNA-synth_edit"/>
</dbReference>
<keyword evidence="3" id="KW-0963">Cytoplasm</keyword>
<dbReference type="Proteomes" id="UP001054902">
    <property type="component" value="Unassembled WGS sequence"/>
</dbReference>
<dbReference type="NCBIfam" id="TIGR00396">
    <property type="entry name" value="leuS_bact"/>
    <property type="match status" value="1"/>
</dbReference>
<dbReference type="GO" id="GO:0005739">
    <property type="term" value="C:mitochondrion"/>
    <property type="evidence" value="ECO:0007669"/>
    <property type="project" value="TreeGrafter"/>
</dbReference>
<dbReference type="InterPro" id="IPR001412">
    <property type="entry name" value="aa-tRNA-synth_I_CS"/>
</dbReference>
<keyword evidence="8 11" id="KW-0030">Aminoacyl-tRNA synthetase</keyword>
<evidence type="ECO:0000256" key="9">
    <source>
        <dbReference type="ARBA" id="ARBA00030520"/>
    </source>
</evidence>
<dbReference type="PANTHER" id="PTHR43740">
    <property type="entry name" value="LEUCYL-TRNA SYNTHETASE"/>
    <property type="match status" value="1"/>
</dbReference>
<feature type="domain" description="Methionyl/Leucyl tRNA synthetase" evidence="14">
    <location>
        <begin position="110"/>
        <end position="241"/>
    </location>
</feature>
<dbReference type="PRINTS" id="PR00985">
    <property type="entry name" value="TRNASYNTHLEU"/>
</dbReference>
<name>A0AAD3D655_9STRA</name>
<evidence type="ECO:0000256" key="6">
    <source>
        <dbReference type="ARBA" id="ARBA00022840"/>
    </source>
</evidence>
<evidence type="ECO:0000256" key="5">
    <source>
        <dbReference type="ARBA" id="ARBA00022741"/>
    </source>
</evidence>
<organism evidence="16 17">
    <name type="scientific">Chaetoceros tenuissimus</name>
    <dbReference type="NCBI Taxonomy" id="426638"/>
    <lineage>
        <taxon>Eukaryota</taxon>
        <taxon>Sar</taxon>
        <taxon>Stramenopiles</taxon>
        <taxon>Ochrophyta</taxon>
        <taxon>Bacillariophyta</taxon>
        <taxon>Coscinodiscophyceae</taxon>
        <taxon>Chaetocerotophycidae</taxon>
        <taxon>Chaetocerotales</taxon>
        <taxon>Chaetocerotaceae</taxon>
        <taxon>Chaetoceros</taxon>
    </lineage>
</organism>
<keyword evidence="4 11" id="KW-0436">Ligase</keyword>
<dbReference type="EMBL" id="BLLK01000062">
    <property type="protein sequence ID" value="GFH58586.1"/>
    <property type="molecule type" value="Genomic_DNA"/>
</dbReference>
<keyword evidence="17" id="KW-1185">Reference proteome</keyword>
<feature type="domain" description="Methionyl/Valyl/Leucyl/Isoleucyl-tRNA synthetase anticodon-binding" evidence="13">
    <location>
        <begin position="749"/>
        <end position="861"/>
    </location>
</feature>
<evidence type="ECO:0000259" key="13">
    <source>
        <dbReference type="Pfam" id="PF08264"/>
    </source>
</evidence>
<dbReference type="GO" id="GO:0032543">
    <property type="term" value="P:mitochondrial translation"/>
    <property type="evidence" value="ECO:0007669"/>
    <property type="project" value="TreeGrafter"/>
</dbReference>
<evidence type="ECO:0000256" key="2">
    <source>
        <dbReference type="ARBA" id="ARBA00013164"/>
    </source>
</evidence>
<evidence type="ECO:0000313" key="16">
    <source>
        <dbReference type="EMBL" id="GFH58586.1"/>
    </source>
</evidence>
<dbReference type="FunFam" id="3.40.50.620:FF:000077">
    <property type="entry name" value="Leucine--tRNA ligase"/>
    <property type="match status" value="1"/>
</dbReference>
<dbReference type="InterPro" id="IPR002302">
    <property type="entry name" value="Leu-tRNA-ligase"/>
</dbReference>
<evidence type="ECO:0000256" key="11">
    <source>
        <dbReference type="RuleBase" id="RU363039"/>
    </source>
</evidence>
<comment type="catalytic activity">
    <reaction evidence="10">
        <text>tRNA(Leu) + L-leucine + ATP = L-leucyl-tRNA(Leu) + AMP + diphosphate</text>
        <dbReference type="Rhea" id="RHEA:11688"/>
        <dbReference type="Rhea" id="RHEA-COMP:9613"/>
        <dbReference type="Rhea" id="RHEA-COMP:9622"/>
        <dbReference type="ChEBI" id="CHEBI:30616"/>
        <dbReference type="ChEBI" id="CHEBI:33019"/>
        <dbReference type="ChEBI" id="CHEBI:57427"/>
        <dbReference type="ChEBI" id="CHEBI:78442"/>
        <dbReference type="ChEBI" id="CHEBI:78494"/>
        <dbReference type="ChEBI" id="CHEBI:456215"/>
        <dbReference type="EC" id="6.1.1.4"/>
    </reaction>
</comment>
<feature type="domain" description="Methionyl/Leucyl tRNA synthetase" evidence="14">
    <location>
        <begin position="641"/>
        <end position="707"/>
    </location>
</feature>
<comment type="caution">
    <text evidence="16">The sequence shown here is derived from an EMBL/GenBank/DDBJ whole genome shotgun (WGS) entry which is preliminary data.</text>
</comment>
<dbReference type="GO" id="GO:0006429">
    <property type="term" value="P:leucyl-tRNA aminoacylation"/>
    <property type="evidence" value="ECO:0007669"/>
    <property type="project" value="InterPro"/>
</dbReference>
<dbReference type="FunFam" id="1.10.730.10:FF:000012">
    <property type="entry name" value="Leucine--tRNA ligase"/>
    <property type="match status" value="1"/>
</dbReference>
<comment type="similarity">
    <text evidence="1 11">Belongs to the class-I aminoacyl-tRNA synthetase family.</text>
</comment>
<evidence type="ECO:0000256" key="7">
    <source>
        <dbReference type="ARBA" id="ARBA00022917"/>
    </source>
</evidence>
<dbReference type="CDD" id="cd07958">
    <property type="entry name" value="Anticodon_Ia_Leu_BEm"/>
    <property type="match status" value="1"/>
</dbReference>
<keyword evidence="12" id="KW-0732">Signal</keyword>
<dbReference type="Gene3D" id="3.10.20.590">
    <property type="match status" value="1"/>
</dbReference>
<evidence type="ECO:0000256" key="8">
    <source>
        <dbReference type="ARBA" id="ARBA00023146"/>
    </source>
</evidence>
<dbReference type="Pfam" id="PF13603">
    <property type="entry name" value="tRNA-synt_1_2"/>
    <property type="match status" value="1"/>
</dbReference>
<dbReference type="InterPro" id="IPR009080">
    <property type="entry name" value="tRNAsynth_Ia_anticodon-bd"/>
</dbReference>
<dbReference type="InterPro" id="IPR025709">
    <property type="entry name" value="Leu_tRNA-synth_edit"/>
</dbReference>
<gene>
    <name evidence="16" type="ORF">CTEN210_15062</name>
</gene>
<dbReference type="Gene3D" id="1.10.730.10">
    <property type="entry name" value="Isoleucyl-tRNA Synthetase, Domain 1"/>
    <property type="match status" value="1"/>
</dbReference>
<evidence type="ECO:0000256" key="1">
    <source>
        <dbReference type="ARBA" id="ARBA00005594"/>
    </source>
</evidence>
<dbReference type="Pfam" id="PF09334">
    <property type="entry name" value="tRNA-synt_1g"/>
    <property type="match status" value="2"/>
</dbReference>
<dbReference type="EC" id="6.1.1.4" evidence="2"/>
<dbReference type="PROSITE" id="PS00178">
    <property type="entry name" value="AA_TRNA_LIGASE_I"/>
    <property type="match status" value="1"/>
</dbReference>
<dbReference type="GO" id="GO:0004823">
    <property type="term" value="F:leucine-tRNA ligase activity"/>
    <property type="evidence" value="ECO:0007669"/>
    <property type="project" value="UniProtKB-EC"/>
</dbReference>
<sequence>MKTSSKAVSVLMATSLLHRAAAFVPSVSRRVVTNSRVAPSSFKRMIVPRAFGTTSVTLRSTAEETEAAASTGYPFQEVEAKWQAFWEENNTFKTPERNPEKEKKYVLDMFPYPSGAGLHVGHPEGYTASDAMSRYWRMKGYDVLHPMGWDSFGLPAEQFAINTGAQPAETTAKNIANFKRQLKMLGFSYDWDREIATTDVDYVKWTQWIFLQLYKKGLAEQSSVSVNWCPALGTVLANEEVINGLSERGDHPVKRLPLRQWILKITDYADRLEAGLDGLDWPSGTMTSQQQWIGKSEGCNADFEVDGLDGEKITVFTTRADTLMGVTYVTLAPEHPLVSAVTTDDQRAEVDEYVEKTSSRSDLDRTSAKEKTGVFTGGYAIHPISGEKVPIWVGDYVLGSYGTGAVMAVPAHDDRDFEFAQKFGLEVKTVVKPKKEGTEVPEDAAFTAPGVAVNSGEFDGLNTNKAKKAITYKLKEMGKGGPKITYKLRDWVFSRQRYWGEPIPIYFPVDFPEGVNPEDVDPKDEGCEHEIRYDQPIPVDEADLPLELPVMEDFRPGDDPAGCLARAKDWRYFQKDGKWFARETNTMPQWAGSCWYYFRYTDPKNSEAAFSSKADEDWMPVDLYIGGAEHAVLHLLYARFWHQVLYDAGVTKHPEPFQKLVHQGMILGTDGEKMSKSRGNVINPDDVVDEQGADALRLYEMFMGPLEAVKPWQTSQVAGVSRFQTKLYNVVKTAAANNVEEMSEETTKILHKTMKKVTEDMENMSFNTAISAMMVLTNHLQSLKENVPREAAEKLALMVSPIAPHLGEECWSLLGHDDTLAYEPWVEYDEELCIDTTMKMGVQVNGKVRGEIEIPKDADQEKAMEAAMKEERVAAQVDGKDIKKIIFVPGRILNIVAK</sequence>